<comment type="caution">
    <text evidence="1">The sequence shown here is derived from an EMBL/GenBank/DDBJ whole genome shotgun (WGS) entry which is preliminary data.</text>
</comment>
<name>A0A0M0JW33_9EUKA</name>
<organism evidence="1 2">
    <name type="scientific">Chrysochromulina tobinii</name>
    <dbReference type="NCBI Taxonomy" id="1460289"/>
    <lineage>
        <taxon>Eukaryota</taxon>
        <taxon>Haptista</taxon>
        <taxon>Haptophyta</taxon>
        <taxon>Prymnesiophyceae</taxon>
        <taxon>Prymnesiales</taxon>
        <taxon>Chrysochromulinaceae</taxon>
        <taxon>Chrysochromulina</taxon>
    </lineage>
</organism>
<dbReference type="AlphaFoldDB" id="A0A0M0JW33"/>
<sequence length="352" mass="39851">MLERPEASVAALIGSDLRAFAQFSERLDDLFVGGAPYHVFISTDARSLACAKENRLLKKPYIMWAGESPNTSAAILDALGPLEKSRGQHYHHLHQWWRLRHAWQHMERRERQRGALYEHVVRLRSDMRLPRPLELAPAHVSGLHGPAGEMALVMRGDWIFWGRREPMRVALEYVDELPRMHAIGQTHYMPLPWRHMLAVGPTGLSAGLFGWLKFPKATPERPFGFNGRALSSSTALTAHIHEHLSSLEAFERSLSRRGPAGAAHLAPSELISGRDGWWRWDGIPDNEKYFLYHVLNRSLYPRANMIDLYNHGVPAAARVTFLSNDKGLLVPEQIRHHASCTCVCPMAARPKA</sequence>
<dbReference type="EMBL" id="JWZX01002217">
    <property type="protein sequence ID" value="KOO30482.1"/>
    <property type="molecule type" value="Genomic_DNA"/>
</dbReference>
<proteinExistence type="predicted"/>
<gene>
    <name evidence="1" type="ORF">Ctob_014830</name>
</gene>
<accession>A0A0M0JW33</accession>
<dbReference type="Proteomes" id="UP000037460">
    <property type="component" value="Unassembled WGS sequence"/>
</dbReference>
<evidence type="ECO:0000313" key="1">
    <source>
        <dbReference type="EMBL" id="KOO30482.1"/>
    </source>
</evidence>
<keyword evidence="2" id="KW-1185">Reference proteome</keyword>
<reference evidence="2" key="1">
    <citation type="journal article" date="2015" name="PLoS Genet.">
        <title>Genome Sequence and Transcriptome Analyses of Chrysochromulina tobin: Metabolic Tools for Enhanced Algal Fitness in the Prominent Order Prymnesiales (Haptophyceae).</title>
        <authorList>
            <person name="Hovde B.T."/>
            <person name="Deodato C.R."/>
            <person name="Hunsperger H.M."/>
            <person name="Ryken S.A."/>
            <person name="Yost W."/>
            <person name="Jha R.K."/>
            <person name="Patterson J."/>
            <person name="Monnat R.J. Jr."/>
            <person name="Barlow S.B."/>
            <person name="Starkenburg S.R."/>
            <person name="Cattolico R.A."/>
        </authorList>
    </citation>
    <scope>NUCLEOTIDE SEQUENCE</scope>
    <source>
        <strain evidence="2">CCMP291</strain>
    </source>
</reference>
<protein>
    <submittedName>
        <fullName evidence="1">Uncharacterized protein</fullName>
    </submittedName>
</protein>
<evidence type="ECO:0000313" key="2">
    <source>
        <dbReference type="Proteomes" id="UP000037460"/>
    </source>
</evidence>